<keyword evidence="2" id="KW-0342">GTP-binding</keyword>
<accession>A0AA36I685</accession>
<dbReference type="Proteomes" id="UP001178507">
    <property type="component" value="Unassembled WGS sequence"/>
</dbReference>
<evidence type="ECO:0000313" key="4">
    <source>
        <dbReference type="EMBL" id="CAJ1381807.1"/>
    </source>
</evidence>
<dbReference type="PROSITE" id="PS51718">
    <property type="entry name" value="G_DYNAMIN_2"/>
    <property type="match status" value="1"/>
</dbReference>
<sequence>MERGGQLAEHSLKEAMADVSKKLGLFERVRHVCQSVAIPLPGVVVVGEQSAGKSSLLENISGIQFPRAQNTCTRMPCVLTLLTDPTLKDSSAEVSMDPSFADASKCSVSDVESHIKGLTDKHATGNEFISSQALYVRVVRREGPQLSLIDLPGVTHNADQMQNIHEVTVNLVEEYIKPEEMVILCVIPAMSDFGNAEVVKLARKYDPQGIRTLGVVTKCDDAANAEASDIVEKEKAIFTKKDRMKTLPEKNWGTLNLMERVAKIQEARVDECLPKIKDAVRKKTGELQEELRKLPAQADTEADQFRLFNGILARIRNDLVRRIRAEFMSAETSDRELTIAPIVASMVQSFRKELLERNPDWLGQDMIDEVDDTVQTFVTGYTVENLVGPHVFINLIKQTFIEEGLLKDSVNGLVGDVGEHLRKVSHNQAPGR</sequence>
<dbReference type="SMART" id="SM00053">
    <property type="entry name" value="DYNc"/>
    <property type="match status" value="1"/>
</dbReference>
<dbReference type="GO" id="GO:0008017">
    <property type="term" value="F:microtubule binding"/>
    <property type="evidence" value="ECO:0007669"/>
    <property type="project" value="TreeGrafter"/>
</dbReference>
<dbReference type="AlphaFoldDB" id="A0AA36I685"/>
<gene>
    <name evidence="4" type="ORF">EVOR1521_LOCUS9370</name>
</gene>
<keyword evidence="1" id="KW-0547">Nucleotide-binding</keyword>
<evidence type="ECO:0000256" key="2">
    <source>
        <dbReference type="ARBA" id="ARBA00023134"/>
    </source>
</evidence>
<keyword evidence="5" id="KW-1185">Reference proteome</keyword>
<name>A0AA36I685_9DINO</name>
<dbReference type="Gene3D" id="3.40.50.300">
    <property type="entry name" value="P-loop containing nucleotide triphosphate hydrolases"/>
    <property type="match status" value="1"/>
</dbReference>
<dbReference type="GO" id="GO:0003924">
    <property type="term" value="F:GTPase activity"/>
    <property type="evidence" value="ECO:0007669"/>
    <property type="project" value="InterPro"/>
</dbReference>
<dbReference type="GO" id="GO:0016020">
    <property type="term" value="C:membrane"/>
    <property type="evidence" value="ECO:0007669"/>
    <property type="project" value="TreeGrafter"/>
</dbReference>
<dbReference type="PANTHER" id="PTHR11566:SF173">
    <property type="entry name" value="DYNAMIN-RELATED PROTEIN 4C"/>
    <property type="match status" value="1"/>
</dbReference>
<dbReference type="InterPro" id="IPR045063">
    <property type="entry name" value="Dynamin_N"/>
</dbReference>
<comment type="caution">
    <text evidence="4">The sequence shown here is derived from an EMBL/GenBank/DDBJ whole genome shotgun (WGS) entry which is preliminary data.</text>
</comment>
<evidence type="ECO:0000256" key="1">
    <source>
        <dbReference type="ARBA" id="ARBA00022741"/>
    </source>
</evidence>
<dbReference type="GO" id="GO:0005737">
    <property type="term" value="C:cytoplasm"/>
    <property type="evidence" value="ECO:0007669"/>
    <property type="project" value="TreeGrafter"/>
</dbReference>
<proteinExistence type="predicted"/>
<evidence type="ECO:0000313" key="5">
    <source>
        <dbReference type="Proteomes" id="UP001178507"/>
    </source>
</evidence>
<organism evidence="4 5">
    <name type="scientific">Effrenium voratum</name>
    <dbReference type="NCBI Taxonomy" id="2562239"/>
    <lineage>
        <taxon>Eukaryota</taxon>
        <taxon>Sar</taxon>
        <taxon>Alveolata</taxon>
        <taxon>Dinophyceae</taxon>
        <taxon>Suessiales</taxon>
        <taxon>Symbiodiniaceae</taxon>
        <taxon>Effrenium</taxon>
    </lineage>
</organism>
<dbReference type="InterPro" id="IPR027417">
    <property type="entry name" value="P-loop_NTPase"/>
</dbReference>
<dbReference type="GO" id="GO:0005525">
    <property type="term" value="F:GTP binding"/>
    <property type="evidence" value="ECO:0007669"/>
    <property type="project" value="InterPro"/>
</dbReference>
<dbReference type="EMBL" id="CAUJNA010000839">
    <property type="protein sequence ID" value="CAJ1381807.1"/>
    <property type="molecule type" value="Genomic_DNA"/>
</dbReference>
<dbReference type="GO" id="GO:0005874">
    <property type="term" value="C:microtubule"/>
    <property type="evidence" value="ECO:0007669"/>
    <property type="project" value="TreeGrafter"/>
</dbReference>
<dbReference type="PANTHER" id="PTHR11566">
    <property type="entry name" value="DYNAMIN"/>
    <property type="match status" value="1"/>
</dbReference>
<feature type="domain" description="Dynamin-type G" evidence="3">
    <location>
        <begin position="37"/>
        <end position="298"/>
    </location>
</feature>
<dbReference type="InterPro" id="IPR000375">
    <property type="entry name" value="Dynamin_stalk"/>
</dbReference>
<protein>
    <recommendedName>
        <fullName evidence="3">Dynamin-type G domain-containing protein</fullName>
    </recommendedName>
</protein>
<dbReference type="InterPro" id="IPR030381">
    <property type="entry name" value="G_DYNAMIN_dom"/>
</dbReference>
<dbReference type="SUPFAM" id="SSF52540">
    <property type="entry name" value="P-loop containing nucleoside triphosphate hydrolases"/>
    <property type="match status" value="1"/>
</dbReference>
<evidence type="ECO:0000259" key="3">
    <source>
        <dbReference type="PROSITE" id="PS51718"/>
    </source>
</evidence>
<reference evidence="4" key="1">
    <citation type="submission" date="2023-08" db="EMBL/GenBank/DDBJ databases">
        <authorList>
            <person name="Chen Y."/>
            <person name="Shah S."/>
            <person name="Dougan E. K."/>
            <person name="Thang M."/>
            <person name="Chan C."/>
        </authorList>
    </citation>
    <scope>NUCLEOTIDE SEQUENCE</scope>
</reference>
<dbReference type="Pfam" id="PF00350">
    <property type="entry name" value="Dynamin_N"/>
    <property type="match status" value="1"/>
</dbReference>
<dbReference type="InterPro" id="IPR022812">
    <property type="entry name" value="Dynamin"/>
</dbReference>
<dbReference type="Pfam" id="PF01031">
    <property type="entry name" value="Dynamin_M"/>
    <property type="match status" value="1"/>
</dbReference>
<dbReference type="PRINTS" id="PR00195">
    <property type="entry name" value="DYNAMIN"/>
</dbReference>
<dbReference type="InterPro" id="IPR001401">
    <property type="entry name" value="Dynamin_GTPase"/>
</dbReference>
<dbReference type="CDD" id="cd08771">
    <property type="entry name" value="DLP_1"/>
    <property type="match status" value="1"/>
</dbReference>